<accession>A0A1X7FXK9</accession>
<evidence type="ECO:0000256" key="1">
    <source>
        <dbReference type="SAM" id="Phobius"/>
    </source>
</evidence>
<dbReference type="EMBL" id="LT840185">
    <property type="protein sequence ID" value="SMF60573.1"/>
    <property type="molecule type" value="Genomic_DNA"/>
</dbReference>
<keyword evidence="1" id="KW-0472">Membrane</keyword>
<evidence type="ECO:0000313" key="2">
    <source>
        <dbReference type="EMBL" id="SMF60573.1"/>
    </source>
</evidence>
<sequence length="56" mass="5736">MTGGLGATLLSITVLGAFALIGGGIWMIAKQRDRQKGLLMIAAALVLAANVAIWVV</sequence>
<keyword evidence="1" id="KW-0812">Transmembrane</keyword>
<dbReference type="RefSeq" id="WP_172840763.1">
    <property type="nucleotide sequence ID" value="NZ_LT840185.1"/>
</dbReference>
<dbReference type="Proteomes" id="UP000192934">
    <property type="component" value="Chromosome I"/>
</dbReference>
<name>A0A1X7FXK9_9SPHN</name>
<keyword evidence="3" id="KW-1185">Reference proteome</keyword>
<gene>
    <name evidence="2" type="ORF">SAMN06295910_0025</name>
</gene>
<evidence type="ECO:0000313" key="3">
    <source>
        <dbReference type="Proteomes" id="UP000192934"/>
    </source>
</evidence>
<feature type="transmembrane region" description="Helical" evidence="1">
    <location>
        <begin position="38"/>
        <end position="55"/>
    </location>
</feature>
<reference evidence="3" key="1">
    <citation type="submission" date="2017-04" db="EMBL/GenBank/DDBJ databases">
        <authorList>
            <person name="Varghese N."/>
            <person name="Submissions S."/>
        </authorList>
    </citation>
    <scope>NUCLEOTIDE SEQUENCE [LARGE SCALE GENOMIC DNA]</scope>
    <source>
        <strain evidence="3">Dd16</strain>
    </source>
</reference>
<keyword evidence="1" id="KW-1133">Transmembrane helix</keyword>
<protein>
    <submittedName>
        <fullName evidence="2">Uncharacterized protein</fullName>
    </submittedName>
</protein>
<proteinExistence type="predicted"/>
<dbReference type="AlphaFoldDB" id="A0A1X7FXK9"/>
<organism evidence="2 3">
    <name type="scientific">Allosphingosinicella indica</name>
    <dbReference type="NCBI Taxonomy" id="941907"/>
    <lineage>
        <taxon>Bacteria</taxon>
        <taxon>Pseudomonadati</taxon>
        <taxon>Pseudomonadota</taxon>
        <taxon>Alphaproteobacteria</taxon>
        <taxon>Sphingomonadales</taxon>
        <taxon>Sphingomonadaceae</taxon>
        <taxon>Allosphingosinicella</taxon>
    </lineage>
</organism>
<dbReference type="STRING" id="941907.SAMN06295910_0025"/>
<feature type="transmembrane region" description="Helical" evidence="1">
    <location>
        <begin position="6"/>
        <end position="26"/>
    </location>
</feature>